<reference evidence="2" key="1">
    <citation type="submission" date="2022-04" db="EMBL/GenBank/DDBJ databases">
        <title>Whole genome sequence of Sphaerotilus sp. FB-5.</title>
        <authorList>
            <person name="Takeda M."/>
            <person name="Narihara S."/>
            <person name="Akimoto M."/>
            <person name="Akimoto R."/>
            <person name="Nishiyashiki S."/>
            <person name="Murakami T."/>
        </authorList>
    </citation>
    <scope>NUCLEOTIDE SEQUENCE</scope>
    <source>
        <strain evidence="2">FB-5</strain>
    </source>
</reference>
<organism evidence="2 3">
    <name type="scientific">Sphaerotilus microaerophilus</name>
    <dbReference type="NCBI Taxonomy" id="2914710"/>
    <lineage>
        <taxon>Bacteria</taxon>
        <taxon>Pseudomonadati</taxon>
        <taxon>Pseudomonadota</taxon>
        <taxon>Betaproteobacteria</taxon>
        <taxon>Burkholderiales</taxon>
        <taxon>Sphaerotilaceae</taxon>
        <taxon>Sphaerotilus</taxon>
    </lineage>
</organism>
<name>A0ABN6PHT2_9BURK</name>
<evidence type="ECO:0000313" key="2">
    <source>
        <dbReference type="EMBL" id="BDI04237.1"/>
    </source>
</evidence>
<feature type="domain" description="Dienelactone hydrolase" evidence="1">
    <location>
        <begin position="21"/>
        <end position="238"/>
    </location>
</feature>
<evidence type="ECO:0000313" key="3">
    <source>
        <dbReference type="Proteomes" id="UP001057498"/>
    </source>
</evidence>
<sequence length="241" mass="25631">MSDSPIRTQWIRLGEAGVLPFDAYLALPPAGHGPGLLLLQEIFGVNAHVRAVAEQYALAGYVVLAPDLFWRQATRIELGYEGAERDRAIAMMKAAAPAELGADVATAMQALRARPEVAGRRAGAIGYCMGGRLVWAAAAAGQVDAAVAYYGGGIQDQLQLAPAVGCPIQLHYGDRDAAIPLEAVERVRDALQPQIEANSAEVHVYEQAGHGFNCWARPAYQPAASALALGRSLTFLAQRLF</sequence>
<keyword evidence="3" id="KW-1185">Reference proteome</keyword>
<evidence type="ECO:0000259" key="1">
    <source>
        <dbReference type="Pfam" id="PF01738"/>
    </source>
</evidence>
<protein>
    <submittedName>
        <fullName evidence="2">Carboxymethylenebutenolidase</fullName>
    </submittedName>
</protein>
<dbReference type="PANTHER" id="PTHR46623">
    <property type="entry name" value="CARBOXYMETHYLENEBUTENOLIDASE-RELATED"/>
    <property type="match status" value="1"/>
</dbReference>
<dbReference type="InterPro" id="IPR002925">
    <property type="entry name" value="Dienelactn_hydro"/>
</dbReference>
<gene>
    <name evidence="2" type="ORF">CATMQ487_12070</name>
</gene>
<proteinExistence type="predicted"/>
<dbReference type="SUPFAM" id="SSF53474">
    <property type="entry name" value="alpha/beta-Hydrolases"/>
    <property type="match status" value="1"/>
</dbReference>
<dbReference type="Pfam" id="PF01738">
    <property type="entry name" value="DLH"/>
    <property type="match status" value="1"/>
</dbReference>
<accession>A0ABN6PHT2</accession>
<dbReference type="InterPro" id="IPR051049">
    <property type="entry name" value="Dienelactone_hydrolase-like"/>
</dbReference>
<dbReference type="InterPro" id="IPR029058">
    <property type="entry name" value="AB_hydrolase_fold"/>
</dbReference>
<dbReference type="Gene3D" id="3.40.50.1820">
    <property type="entry name" value="alpha/beta hydrolase"/>
    <property type="match status" value="1"/>
</dbReference>
<dbReference type="Proteomes" id="UP001057498">
    <property type="component" value="Chromosome"/>
</dbReference>
<dbReference type="PANTHER" id="PTHR46623:SF6">
    <property type="entry name" value="ALPHA_BETA-HYDROLASES SUPERFAMILY PROTEIN"/>
    <property type="match status" value="1"/>
</dbReference>
<dbReference type="EMBL" id="AP025730">
    <property type="protein sequence ID" value="BDI04237.1"/>
    <property type="molecule type" value="Genomic_DNA"/>
</dbReference>